<proteinExistence type="predicted"/>
<dbReference type="Proteomes" id="UP000663852">
    <property type="component" value="Unassembled WGS sequence"/>
</dbReference>
<dbReference type="EMBL" id="CAJNOJ010000708">
    <property type="protein sequence ID" value="CAF1513041.1"/>
    <property type="molecule type" value="Genomic_DNA"/>
</dbReference>
<name>A0A816F006_ADIRI</name>
<evidence type="ECO:0000313" key="2">
    <source>
        <dbReference type="EMBL" id="CAF1513041.1"/>
    </source>
</evidence>
<comment type="caution">
    <text evidence="3">The sequence shown here is derived from an EMBL/GenBank/DDBJ whole genome shotgun (WGS) entry which is preliminary data.</text>
</comment>
<feature type="compositionally biased region" description="Polar residues" evidence="1">
    <location>
        <begin position="68"/>
        <end position="91"/>
    </location>
</feature>
<feature type="region of interest" description="Disordered" evidence="1">
    <location>
        <begin position="68"/>
        <end position="178"/>
    </location>
</feature>
<keyword evidence="4" id="KW-1185">Reference proteome</keyword>
<sequence length="470" mass="52699">MIHSFHSEVLKLSKPTIQYEVRKKKPQSTNECLTFAKEAKELIQLSNITYNPDINPIDYSMRQTQMMPSSPFASSNTVPSYSMQQNTHPSTNFRNYNSRNRNSNNRNSFFQSRNFQQQTPRSFQTKSQANNTFPQQNQPHPQNNFSNSSSNSNGNSNNYHINSRKNSSSNTNTSTKPPIQKYTANVIDLSDPSVDTDNISESLSSFPCSQWTSSDGVVSDGIAPFRVLDTVQLTLQFANSLTIVIAQIADNLCTNMMILGMDYINSYNLSFNMKYQTISIEYDNQAVTMSMDQAQPLKKSDSLGYITSTPSSYFLPAILPQISSSIDDTTITGDSSIPVIHSGDISLTLPVQDTLLSCITDQNSFHYSINVFCCNTIHTPSDSILTSLDDLIQSIEDSSQADALYQLLVRYFSSFNIDKHNIAKTCIHHVINTTAHSPPACKPYPQPDIDPILYEINAETSDFIRKLYVL</sequence>
<dbReference type="Proteomes" id="UP000663828">
    <property type="component" value="Unassembled WGS sequence"/>
</dbReference>
<evidence type="ECO:0000313" key="4">
    <source>
        <dbReference type="Proteomes" id="UP000663828"/>
    </source>
</evidence>
<feature type="compositionally biased region" description="Low complexity" evidence="1">
    <location>
        <begin position="92"/>
        <end position="118"/>
    </location>
</feature>
<accession>A0A816F006</accession>
<gene>
    <name evidence="2" type="ORF">EDS130_LOCUS43372</name>
    <name evidence="3" type="ORF">XAT740_LOCUS55278</name>
</gene>
<organism evidence="3 4">
    <name type="scientific">Adineta ricciae</name>
    <name type="common">Rotifer</name>
    <dbReference type="NCBI Taxonomy" id="249248"/>
    <lineage>
        <taxon>Eukaryota</taxon>
        <taxon>Metazoa</taxon>
        <taxon>Spiralia</taxon>
        <taxon>Gnathifera</taxon>
        <taxon>Rotifera</taxon>
        <taxon>Eurotatoria</taxon>
        <taxon>Bdelloidea</taxon>
        <taxon>Adinetida</taxon>
        <taxon>Adinetidae</taxon>
        <taxon>Adineta</taxon>
    </lineage>
</organism>
<reference evidence="3" key="1">
    <citation type="submission" date="2021-02" db="EMBL/GenBank/DDBJ databases">
        <authorList>
            <person name="Nowell W R."/>
        </authorList>
    </citation>
    <scope>NUCLEOTIDE SEQUENCE</scope>
</reference>
<dbReference type="AlphaFoldDB" id="A0A816F006"/>
<protein>
    <submittedName>
        <fullName evidence="3">Uncharacterized protein</fullName>
    </submittedName>
</protein>
<dbReference type="EMBL" id="CAJNOR010010282">
    <property type="protein sequence ID" value="CAF1652574.1"/>
    <property type="molecule type" value="Genomic_DNA"/>
</dbReference>
<feature type="compositionally biased region" description="Low complexity" evidence="1">
    <location>
        <begin position="166"/>
        <end position="175"/>
    </location>
</feature>
<evidence type="ECO:0000256" key="1">
    <source>
        <dbReference type="SAM" id="MobiDB-lite"/>
    </source>
</evidence>
<evidence type="ECO:0000313" key="3">
    <source>
        <dbReference type="EMBL" id="CAF1652574.1"/>
    </source>
</evidence>
<feature type="compositionally biased region" description="Polar residues" evidence="1">
    <location>
        <begin position="119"/>
        <end position="129"/>
    </location>
</feature>
<dbReference type="OrthoDB" id="10668800at2759"/>
<feature type="compositionally biased region" description="Low complexity" evidence="1">
    <location>
        <begin position="130"/>
        <end position="158"/>
    </location>
</feature>